<gene>
    <name evidence="7" type="ORF">PsYK624_123940</name>
</gene>
<feature type="active site" description="Proton acceptor" evidence="5">
    <location>
        <position position="632"/>
    </location>
</feature>
<keyword evidence="4" id="KW-0274">FAD</keyword>
<feature type="active site" description="Proton donor" evidence="5">
    <location>
        <position position="589"/>
    </location>
</feature>
<dbReference type="SUPFAM" id="SSF51905">
    <property type="entry name" value="FAD/NAD(P)-binding domain"/>
    <property type="match status" value="1"/>
</dbReference>
<comment type="caution">
    <text evidence="7">The sequence shown here is derived from an EMBL/GenBank/DDBJ whole genome shotgun (WGS) entry which is preliminary data.</text>
</comment>
<dbReference type="InterPro" id="IPR000172">
    <property type="entry name" value="GMC_OxRdtase_N"/>
</dbReference>
<comment type="cofactor">
    <cofactor evidence="1">
        <name>FAD</name>
        <dbReference type="ChEBI" id="CHEBI:57692"/>
    </cofactor>
</comment>
<dbReference type="GO" id="GO:0050660">
    <property type="term" value="F:flavin adenine dinucleotide binding"/>
    <property type="evidence" value="ECO:0007669"/>
    <property type="project" value="InterPro"/>
</dbReference>
<keyword evidence="8" id="KW-1185">Reference proteome</keyword>
<keyword evidence="3" id="KW-0285">Flavoprotein</keyword>
<evidence type="ECO:0000256" key="1">
    <source>
        <dbReference type="ARBA" id="ARBA00001974"/>
    </source>
</evidence>
<dbReference type="PANTHER" id="PTHR11552:SF147">
    <property type="entry name" value="CHOLINE DEHYDROGENASE, MITOCHONDRIAL"/>
    <property type="match status" value="1"/>
</dbReference>
<dbReference type="AlphaFoldDB" id="A0A9P3GJC0"/>
<dbReference type="GO" id="GO:0016614">
    <property type="term" value="F:oxidoreductase activity, acting on CH-OH group of donors"/>
    <property type="evidence" value="ECO:0007669"/>
    <property type="project" value="InterPro"/>
</dbReference>
<dbReference type="InterPro" id="IPR007867">
    <property type="entry name" value="GMC_OxRtase_C"/>
</dbReference>
<dbReference type="PROSITE" id="PS00624">
    <property type="entry name" value="GMC_OXRED_2"/>
    <property type="match status" value="1"/>
</dbReference>
<dbReference type="InterPro" id="IPR036188">
    <property type="entry name" value="FAD/NAD-bd_sf"/>
</dbReference>
<protein>
    <submittedName>
        <fullName evidence="7">GMC oxidoreductase</fullName>
    </submittedName>
</protein>
<comment type="similarity">
    <text evidence="2">Belongs to the GMC oxidoreductase family.</text>
</comment>
<name>A0A9P3GJC0_9APHY</name>
<dbReference type="SUPFAM" id="SSF54373">
    <property type="entry name" value="FAD-linked reductases, C-terminal domain"/>
    <property type="match status" value="1"/>
</dbReference>
<evidence type="ECO:0000256" key="4">
    <source>
        <dbReference type="ARBA" id="ARBA00022827"/>
    </source>
</evidence>
<dbReference type="PANTHER" id="PTHR11552">
    <property type="entry name" value="GLUCOSE-METHANOL-CHOLINE GMC OXIDOREDUCTASE"/>
    <property type="match status" value="1"/>
</dbReference>
<evidence type="ECO:0000256" key="3">
    <source>
        <dbReference type="ARBA" id="ARBA00022630"/>
    </source>
</evidence>
<dbReference type="Proteomes" id="UP000703269">
    <property type="component" value="Unassembled WGS sequence"/>
</dbReference>
<sequence>MDTLARLLASPRVHRALDSPAAPTSAAVGALCIVLAWYARKQRAAPEGTPGLVTDPTQVARKIGEYAYDEFDVIVVGGGTAGCVIASRLSEDPSIRVLLLEAGQSALDLPAARIPCGYSAFWMGEHEWGMWTEPQEHGGGRRIYWPRAKLLGGCTNMNAMMFHFGAPSDYDEWAQLQKGQTGAAGWAFKEFHPYFRKFEKFNPSKEFPDVDVTLRGAEGLVKTGYHGHFAECSKAFVEASQNAGIAHSHDVNTHKGTLGVTKIMTYIDPKGRRSTAETAYLTPEVLARPNLKVVTNARAQRILFDTSSSTPVATGVEFKDKSGDTFVVKALKEVVLSAGAVHSPHILMLSGVGPADHLRSLDIPVVKDLPGVGSHLTDHATLDLHYLDKSQTSLSYLRPHNLAQKLKLIKALVQYKVAGTGPLTCNVGEAAAFVRSHDPDLFPPNQFPPETLPEDVTTGPGAPDIELFVTPMSYFEHGLKGPACPGEYTFALHSVLLRPKSHGTIRLRSKNPADAPLIDPRYLSDAGGNDVRVLMRSVRLLDRIAHTPPLADMVDAAGDGHADLHHTLGALDDAALEAWVRAHVETLYHPACTCRMAPLEDVGVVDPLLRVHGIPNLRIADASIFPEINAGHTTAPCYAIGEKAADLIKADVGSKGDVKRS</sequence>
<evidence type="ECO:0000313" key="8">
    <source>
        <dbReference type="Proteomes" id="UP000703269"/>
    </source>
</evidence>
<proteinExistence type="inferred from homology"/>
<dbReference type="PIRSF" id="PIRSF000137">
    <property type="entry name" value="Alcohol_oxidase"/>
    <property type="match status" value="1"/>
</dbReference>
<reference evidence="7 8" key="1">
    <citation type="submission" date="2021-08" db="EMBL/GenBank/DDBJ databases">
        <title>Draft Genome Sequence of Phanerochaete sordida strain YK-624.</title>
        <authorList>
            <person name="Mori T."/>
            <person name="Dohra H."/>
            <person name="Suzuki T."/>
            <person name="Kawagishi H."/>
            <person name="Hirai H."/>
        </authorList>
    </citation>
    <scope>NUCLEOTIDE SEQUENCE [LARGE SCALE GENOMIC DNA]</scope>
    <source>
        <strain evidence="7 8">YK-624</strain>
    </source>
</reference>
<evidence type="ECO:0000259" key="6">
    <source>
        <dbReference type="PROSITE" id="PS00624"/>
    </source>
</evidence>
<accession>A0A9P3GJC0</accession>
<organism evidence="7 8">
    <name type="scientific">Phanerochaete sordida</name>
    <dbReference type="NCBI Taxonomy" id="48140"/>
    <lineage>
        <taxon>Eukaryota</taxon>
        <taxon>Fungi</taxon>
        <taxon>Dikarya</taxon>
        <taxon>Basidiomycota</taxon>
        <taxon>Agaricomycotina</taxon>
        <taxon>Agaricomycetes</taxon>
        <taxon>Polyporales</taxon>
        <taxon>Phanerochaetaceae</taxon>
        <taxon>Phanerochaete</taxon>
    </lineage>
</organism>
<dbReference type="OrthoDB" id="269227at2759"/>
<dbReference type="Pfam" id="PF05199">
    <property type="entry name" value="GMC_oxred_C"/>
    <property type="match status" value="1"/>
</dbReference>
<evidence type="ECO:0000313" key="7">
    <source>
        <dbReference type="EMBL" id="GJE96200.1"/>
    </source>
</evidence>
<evidence type="ECO:0000256" key="2">
    <source>
        <dbReference type="ARBA" id="ARBA00010790"/>
    </source>
</evidence>
<dbReference type="EMBL" id="BPQB01000057">
    <property type="protein sequence ID" value="GJE96200.1"/>
    <property type="molecule type" value="Genomic_DNA"/>
</dbReference>
<dbReference type="Gene3D" id="3.50.50.60">
    <property type="entry name" value="FAD/NAD(P)-binding domain"/>
    <property type="match status" value="1"/>
</dbReference>
<dbReference type="Pfam" id="PF00732">
    <property type="entry name" value="GMC_oxred_N"/>
    <property type="match status" value="1"/>
</dbReference>
<feature type="domain" description="Glucose-methanol-choline oxidoreductase N-terminal" evidence="6">
    <location>
        <begin position="339"/>
        <end position="353"/>
    </location>
</feature>
<dbReference type="InterPro" id="IPR012132">
    <property type="entry name" value="GMC_OxRdtase"/>
</dbReference>
<evidence type="ECO:0000256" key="5">
    <source>
        <dbReference type="PIRSR" id="PIRSR000137-1"/>
    </source>
</evidence>
<dbReference type="Gene3D" id="3.30.560.10">
    <property type="entry name" value="Glucose Oxidase, domain 3"/>
    <property type="match status" value="1"/>
</dbReference>